<comment type="caution">
    <text evidence="3">The sequence shown here is derived from an EMBL/GenBank/DDBJ whole genome shotgun (WGS) entry which is preliminary data.</text>
</comment>
<protein>
    <recommendedName>
        <fullName evidence="5">Secreted protein</fullName>
    </recommendedName>
</protein>
<organism evidence="3 4">
    <name type="scientific">Phyllosticta citriasiana</name>
    <dbReference type="NCBI Taxonomy" id="595635"/>
    <lineage>
        <taxon>Eukaryota</taxon>
        <taxon>Fungi</taxon>
        <taxon>Dikarya</taxon>
        <taxon>Ascomycota</taxon>
        <taxon>Pezizomycotina</taxon>
        <taxon>Dothideomycetes</taxon>
        <taxon>Dothideomycetes incertae sedis</taxon>
        <taxon>Botryosphaeriales</taxon>
        <taxon>Phyllostictaceae</taxon>
        <taxon>Phyllosticta</taxon>
    </lineage>
</organism>
<feature type="signal peptide" evidence="2">
    <location>
        <begin position="1"/>
        <end position="19"/>
    </location>
</feature>
<evidence type="ECO:0008006" key="5">
    <source>
        <dbReference type="Google" id="ProtNLM"/>
    </source>
</evidence>
<proteinExistence type="predicted"/>
<reference evidence="3 4" key="1">
    <citation type="submission" date="2024-04" db="EMBL/GenBank/DDBJ databases">
        <title>Phyllosticta paracitricarpa is synonymous to the EU quarantine fungus P. citricarpa based on phylogenomic analyses.</title>
        <authorList>
            <consortium name="Lawrence Berkeley National Laboratory"/>
            <person name="Van Ingen-Buijs V.A."/>
            <person name="Van Westerhoven A.C."/>
            <person name="Haridas S."/>
            <person name="Skiadas P."/>
            <person name="Martin F."/>
            <person name="Groenewald J.Z."/>
            <person name="Crous P.W."/>
            <person name="Seidl M.F."/>
        </authorList>
    </citation>
    <scope>NUCLEOTIDE SEQUENCE [LARGE SCALE GENOMIC DNA]</scope>
    <source>
        <strain evidence="3 4">CBS 123371</strain>
    </source>
</reference>
<evidence type="ECO:0000256" key="2">
    <source>
        <dbReference type="SAM" id="SignalP"/>
    </source>
</evidence>
<evidence type="ECO:0000313" key="4">
    <source>
        <dbReference type="Proteomes" id="UP001363622"/>
    </source>
</evidence>
<keyword evidence="2" id="KW-0732">Signal</keyword>
<keyword evidence="4" id="KW-1185">Reference proteome</keyword>
<dbReference type="Proteomes" id="UP001363622">
    <property type="component" value="Unassembled WGS sequence"/>
</dbReference>
<evidence type="ECO:0000313" key="3">
    <source>
        <dbReference type="EMBL" id="KAK7513177.1"/>
    </source>
</evidence>
<dbReference type="EMBL" id="JBBPHU010000010">
    <property type="protein sequence ID" value="KAK7513177.1"/>
    <property type="molecule type" value="Genomic_DNA"/>
</dbReference>
<sequence>MNQCLVSVCLSISLFLVRANSHARTRERGGKKKKKKKEDNDMHACHPQPSVSCCLGKTRQPPTKDFKRHAARQLARLDARTAPLRSGQPASSVLVCLTRRKRMSECAAAPRTTGGRCDEARRNRRDGWSGGWTFVSTRHLRILWGIKCREGGGGRRTATAKEGQMYSKQVTKLCA</sequence>
<feature type="compositionally biased region" description="Basic residues" evidence="1">
    <location>
        <begin position="21"/>
        <end position="36"/>
    </location>
</feature>
<accession>A0ABR1KH00</accession>
<gene>
    <name evidence="3" type="ORF">IWZ03DRAFT_47636</name>
</gene>
<name>A0ABR1KH00_9PEZI</name>
<evidence type="ECO:0000256" key="1">
    <source>
        <dbReference type="SAM" id="MobiDB-lite"/>
    </source>
</evidence>
<feature type="chain" id="PRO_5045712829" description="Secreted protein" evidence="2">
    <location>
        <begin position="20"/>
        <end position="175"/>
    </location>
</feature>
<feature type="region of interest" description="Disordered" evidence="1">
    <location>
        <begin position="21"/>
        <end position="44"/>
    </location>
</feature>